<keyword evidence="1 2" id="KW-0238">DNA-binding</keyword>
<accession>A0A078AD95</accession>
<dbReference type="AlphaFoldDB" id="A0A078AD95"/>
<dbReference type="EMBL" id="CCKQ01008747">
    <property type="protein sequence ID" value="CDW80210.1"/>
    <property type="molecule type" value="Genomic_DNA"/>
</dbReference>
<dbReference type="Gene3D" id="1.10.30.10">
    <property type="entry name" value="High mobility group box domain"/>
    <property type="match status" value="2"/>
</dbReference>
<name>A0A078AD95_STYLE</name>
<feature type="domain" description="HMG box" evidence="4">
    <location>
        <begin position="178"/>
        <end position="246"/>
    </location>
</feature>
<dbReference type="PANTHER" id="PTHR48112:SF22">
    <property type="entry name" value="MITOCHONDRIAL TRANSCRIPTION FACTOR A, ISOFORM B"/>
    <property type="match status" value="1"/>
</dbReference>
<dbReference type="PROSITE" id="PS50118">
    <property type="entry name" value="HMG_BOX_2"/>
    <property type="match status" value="2"/>
</dbReference>
<dbReference type="OrthoDB" id="498543at2759"/>
<keyword evidence="2" id="KW-0539">Nucleus</keyword>
<evidence type="ECO:0000313" key="5">
    <source>
        <dbReference type="EMBL" id="CDW80210.1"/>
    </source>
</evidence>
<feature type="region of interest" description="Disordered" evidence="3">
    <location>
        <begin position="1"/>
        <end position="30"/>
    </location>
</feature>
<dbReference type="Pfam" id="PF00505">
    <property type="entry name" value="HMG_box"/>
    <property type="match status" value="2"/>
</dbReference>
<evidence type="ECO:0000256" key="3">
    <source>
        <dbReference type="SAM" id="MobiDB-lite"/>
    </source>
</evidence>
<dbReference type="InterPro" id="IPR009071">
    <property type="entry name" value="HMG_box_dom"/>
</dbReference>
<dbReference type="SMART" id="SM00398">
    <property type="entry name" value="HMG"/>
    <property type="match status" value="2"/>
</dbReference>
<proteinExistence type="predicted"/>
<evidence type="ECO:0000259" key="4">
    <source>
        <dbReference type="PROSITE" id="PS50118"/>
    </source>
</evidence>
<dbReference type="GO" id="GO:0003677">
    <property type="term" value="F:DNA binding"/>
    <property type="evidence" value="ECO:0007669"/>
    <property type="project" value="UniProtKB-UniRule"/>
</dbReference>
<dbReference type="GO" id="GO:0005634">
    <property type="term" value="C:nucleus"/>
    <property type="evidence" value="ECO:0007669"/>
    <property type="project" value="UniProtKB-UniRule"/>
</dbReference>
<feature type="domain" description="HMG box" evidence="4">
    <location>
        <begin position="265"/>
        <end position="332"/>
    </location>
</feature>
<evidence type="ECO:0000256" key="2">
    <source>
        <dbReference type="PROSITE-ProRule" id="PRU00267"/>
    </source>
</evidence>
<sequence>MKNTQTQNKKSNGRKNGKKSQSSISTQNKVIDLPQVQDNLQIDTENKQINSLNSQNVHMPSSLSNAMNFNQFSLLGNLNNFGQLNSQYQSILHSVPFLLQNPYMSLSQSSQFSPIPNAFNQIQQMNPILHQNVPIKQEIASQIKKEVQQKQTNSNAPDIQKDNMTEQKVHSQQDIKKKNYFISSYAVFTKAHYHKVKLENPGFNHIEIAKFIGQKWKDLSKEERQIYQDQAQAIKNQDNLEQGQAGLKKGKRQCQSKKSPDQNKKIGKVTPYIAFHKEKYSQLRREKADITVVEAAKAIALLWKELTQEQKNYYKQAAEQQTKLNQEHLQLKGQSQISIASKGQKKKQQKYEAESVDKLQESAFGEINEIFRK</sequence>
<dbReference type="InterPro" id="IPR050342">
    <property type="entry name" value="HMGB"/>
</dbReference>
<dbReference type="InterPro" id="IPR036910">
    <property type="entry name" value="HMG_box_dom_sf"/>
</dbReference>
<dbReference type="PANTHER" id="PTHR48112">
    <property type="entry name" value="HIGH MOBILITY GROUP PROTEIN DSP1"/>
    <property type="match status" value="1"/>
</dbReference>
<organism evidence="5 6">
    <name type="scientific">Stylonychia lemnae</name>
    <name type="common">Ciliate</name>
    <dbReference type="NCBI Taxonomy" id="5949"/>
    <lineage>
        <taxon>Eukaryota</taxon>
        <taxon>Sar</taxon>
        <taxon>Alveolata</taxon>
        <taxon>Ciliophora</taxon>
        <taxon>Intramacronucleata</taxon>
        <taxon>Spirotrichea</taxon>
        <taxon>Stichotrichia</taxon>
        <taxon>Sporadotrichida</taxon>
        <taxon>Oxytrichidae</taxon>
        <taxon>Stylonychinae</taxon>
        <taxon>Stylonychia</taxon>
    </lineage>
</organism>
<dbReference type="SUPFAM" id="SSF47095">
    <property type="entry name" value="HMG-box"/>
    <property type="match status" value="2"/>
</dbReference>
<protein>
    <recommendedName>
        <fullName evidence="4">HMG box domain-containing protein</fullName>
    </recommendedName>
</protein>
<evidence type="ECO:0000313" key="6">
    <source>
        <dbReference type="Proteomes" id="UP000039865"/>
    </source>
</evidence>
<feature type="region of interest" description="Disordered" evidence="3">
    <location>
        <begin position="244"/>
        <end position="266"/>
    </location>
</feature>
<reference evidence="5 6" key="1">
    <citation type="submission" date="2014-06" db="EMBL/GenBank/DDBJ databases">
        <authorList>
            <person name="Swart Estienne"/>
        </authorList>
    </citation>
    <scope>NUCLEOTIDE SEQUENCE [LARGE SCALE GENOMIC DNA]</scope>
    <source>
        <strain evidence="5 6">130c</strain>
    </source>
</reference>
<evidence type="ECO:0000256" key="1">
    <source>
        <dbReference type="ARBA" id="ARBA00023125"/>
    </source>
</evidence>
<dbReference type="InParanoid" id="A0A078AD95"/>
<feature type="DNA-binding region" description="HMG box" evidence="2">
    <location>
        <begin position="178"/>
        <end position="246"/>
    </location>
</feature>
<dbReference type="CDD" id="cd00084">
    <property type="entry name" value="HMG-box_SF"/>
    <property type="match status" value="2"/>
</dbReference>
<gene>
    <name evidence="5" type="primary">Contig15785.g16832</name>
    <name evidence="5" type="ORF">STYLEM_9206</name>
</gene>
<feature type="DNA-binding region" description="HMG box" evidence="2">
    <location>
        <begin position="265"/>
        <end position="332"/>
    </location>
</feature>
<dbReference type="Proteomes" id="UP000039865">
    <property type="component" value="Unassembled WGS sequence"/>
</dbReference>
<keyword evidence="6" id="KW-1185">Reference proteome</keyword>